<feature type="domain" description="Cyclic nucleotide-binding" evidence="8">
    <location>
        <begin position="1"/>
        <end position="46"/>
    </location>
</feature>
<evidence type="ECO:0000256" key="5">
    <source>
        <dbReference type="ARBA" id="ARBA00022958"/>
    </source>
</evidence>
<feature type="repeat" description="ANK" evidence="7">
    <location>
        <begin position="115"/>
        <end position="147"/>
    </location>
</feature>
<accession>A0AAV1YFC2</accession>
<keyword evidence="10" id="KW-1185">Reference proteome</keyword>
<dbReference type="InterPro" id="IPR002110">
    <property type="entry name" value="Ankyrin_rpt"/>
</dbReference>
<name>A0AAV1YFC2_LUPLU</name>
<dbReference type="Pfam" id="PF00023">
    <property type="entry name" value="Ank"/>
    <property type="match status" value="1"/>
</dbReference>
<evidence type="ECO:0000313" key="10">
    <source>
        <dbReference type="Proteomes" id="UP001497480"/>
    </source>
</evidence>
<protein>
    <recommendedName>
        <fullName evidence="8">Cyclic nucleotide-binding domain-containing protein</fullName>
    </recommendedName>
</protein>
<dbReference type="PANTHER" id="PTHR45743">
    <property type="entry name" value="POTASSIUM CHANNEL AKT1"/>
    <property type="match status" value="1"/>
</dbReference>
<dbReference type="Gene3D" id="1.25.40.20">
    <property type="entry name" value="Ankyrin repeat-containing domain"/>
    <property type="match status" value="1"/>
</dbReference>
<evidence type="ECO:0000259" key="8">
    <source>
        <dbReference type="PROSITE" id="PS50042"/>
    </source>
</evidence>
<keyword evidence="4" id="KW-0406">Ion transport</keyword>
<dbReference type="EMBL" id="CAXHTB010000024">
    <property type="protein sequence ID" value="CAL0332711.1"/>
    <property type="molecule type" value="Genomic_DNA"/>
</dbReference>
<comment type="subcellular location">
    <subcellularLocation>
        <location evidence="1">Cell membrane</location>
        <topology evidence="1">Peripheral membrane protein</topology>
        <orientation evidence="1">Cytoplasmic side</orientation>
    </subcellularLocation>
</comment>
<dbReference type="GO" id="GO:0034702">
    <property type="term" value="C:monoatomic ion channel complex"/>
    <property type="evidence" value="ECO:0007669"/>
    <property type="project" value="UniProtKB-KW"/>
</dbReference>
<evidence type="ECO:0000256" key="1">
    <source>
        <dbReference type="ARBA" id="ARBA00004413"/>
    </source>
</evidence>
<keyword evidence="7" id="KW-0040">ANK repeat</keyword>
<keyword evidence="5" id="KW-0630">Potassium</keyword>
<dbReference type="InterPro" id="IPR045319">
    <property type="entry name" value="KAT/AKT"/>
</dbReference>
<evidence type="ECO:0000313" key="9">
    <source>
        <dbReference type="EMBL" id="CAL0332711.1"/>
    </source>
</evidence>
<proteinExistence type="predicted"/>
<keyword evidence="4" id="KW-0813">Transport</keyword>
<dbReference type="GO" id="GO:0005249">
    <property type="term" value="F:voltage-gated potassium channel activity"/>
    <property type="evidence" value="ECO:0007669"/>
    <property type="project" value="InterPro"/>
</dbReference>
<reference evidence="9 10" key="1">
    <citation type="submission" date="2024-03" db="EMBL/GenBank/DDBJ databases">
        <authorList>
            <person name="Martinez-Hernandez J."/>
        </authorList>
    </citation>
    <scope>NUCLEOTIDE SEQUENCE [LARGE SCALE GENOMIC DNA]</scope>
</reference>
<keyword evidence="4" id="KW-0851">Voltage-gated channel</keyword>
<evidence type="ECO:0000256" key="3">
    <source>
        <dbReference type="ARBA" id="ARBA00022826"/>
    </source>
</evidence>
<gene>
    <name evidence="9" type="ORF">LLUT_LOCUS33771</name>
</gene>
<evidence type="ECO:0000256" key="7">
    <source>
        <dbReference type="PROSITE-ProRule" id="PRU00023"/>
    </source>
</evidence>
<dbReference type="SMART" id="SM00248">
    <property type="entry name" value="ANK"/>
    <property type="match status" value="2"/>
</dbReference>
<dbReference type="PANTHER" id="PTHR45743:SF21">
    <property type="entry name" value="POTASSIUM CHANNEL AKT2_3"/>
    <property type="match status" value="1"/>
</dbReference>
<dbReference type="InterPro" id="IPR000595">
    <property type="entry name" value="cNMP-bd_dom"/>
</dbReference>
<dbReference type="PROSITE" id="PS50088">
    <property type="entry name" value="ANK_REPEAT"/>
    <property type="match status" value="1"/>
</dbReference>
<evidence type="ECO:0000256" key="4">
    <source>
        <dbReference type="ARBA" id="ARBA00022882"/>
    </source>
</evidence>
<keyword evidence="3" id="KW-0631">Potassium channel</keyword>
<organism evidence="9 10">
    <name type="scientific">Lupinus luteus</name>
    <name type="common">European yellow lupine</name>
    <dbReference type="NCBI Taxonomy" id="3873"/>
    <lineage>
        <taxon>Eukaryota</taxon>
        <taxon>Viridiplantae</taxon>
        <taxon>Streptophyta</taxon>
        <taxon>Embryophyta</taxon>
        <taxon>Tracheophyta</taxon>
        <taxon>Spermatophyta</taxon>
        <taxon>Magnoliopsida</taxon>
        <taxon>eudicotyledons</taxon>
        <taxon>Gunneridae</taxon>
        <taxon>Pentapetalae</taxon>
        <taxon>rosids</taxon>
        <taxon>fabids</taxon>
        <taxon>Fabales</taxon>
        <taxon>Fabaceae</taxon>
        <taxon>Papilionoideae</taxon>
        <taxon>50 kb inversion clade</taxon>
        <taxon>genistoids sensu lato</taxon>
        <taxon>core genistoids</taxon>
        <taxon>Genisteae</taxon>
        <taxon>Lupinus</taxon>
    </lineage>
</organism>
<keyword evidence="2" id="KW-0633">Potassium transport</keyword>
<dbReference type="AlphaFoldDB" id="A0AAV1YFC2"/>
<dbReference type="SUPFAM" id="SSF48403">
    <property type="entry name" value="Ankyrin repeat"/>
    <property type="match status" value="1"/>
</dbReference>
<evidence type="ECO:0000256" key="2">
    <source>
        <dbReference type="ARBA" id="ARBA00022538"/>
    </source>
</evidence>
<dbReference type="Proteomes" id="UP001497480">
    <property type="component" value="Unassembled WGS sequence"/>
</dbReference>
<dbReference type="InterPro" id="IPR036770">
    <property type="entry name" value="Ankyrin_rpt-contain_sf"/>
</dbReference>
<evidence type="ECO:0000256" key="6">
    <source>
        <dbReference type="ARBA" id="ARBA00023303"/>
    </source>
</evidence>
<keyword evidence="6" id="KW-0407">Ion channel</keyword>
<dbReference type="PROSITE" id="PS50297">
    <property type="entry name" value="ANK_REP_REGION"/>
    <property type="match status" value="1"/>
</dbReference>
<comment type="caution">
    <text evidence="9">The sequence shown here is derived from an EMBL/GenBank/DDBJ whole genome shotgun (WGS) entry which is preliminary data.</text>
</comment>
<dbReference type="GO" id="GO:0005886">
    <property type="term" value="C:plasma membrane"/>
    <property type="evidence" value="ECO:0007669"/>
    <property type="project" value="UniProtKB-SubCell"/>
</dbReference>
<dbReference type="PROSITE" id="PS50042">
    <property type="entry name" value="CNMP_BINDING_3"/>
    <property type="match status" value="1"/>
</dbReference>
<sequence length="148" mass="16574">MKAGYIPPREDVIIQSESPDDVYIIVPGEVEIIDCVMEKDIILGTLHIDMDDNIALWDAIASKHYSIFRILYHVASLSDPHIAGDLLCTTTKRSDVTLMNEILKHELNVDSKEQRGITPIQVAMEQNHVDMVRLLAMSGANVTSIHTH</sequence>